<proteinExistence type="predicted"/>
<evidence type="ECO:0000313" key="1">
    <source>
        <dbReference type="EMBL" id="MDQ0337482.1"/>
    </source>
</evidence>
<protein>
    <submittedName>
        <fullName evidence="1">Uncharacterized protein</fullName>
    </submittedName>
</protein>
<organism evidence="1 2">
    <name type="scientific">Caldalkalibacillus uzonensis</name>
    <dbReference type="NCBI Taxonomy" id="353224"/>
    <lineage>
        <taxon>Bacteria</taxon>
        <taxon>Bacillati</taxon>
        <taxon>Bacillota</taxon>
        <taxon>Bacilli</taxon>
        <taxon>Bacillales</taxon>
        <taxon>Bacillaceae</taxon>
        <taxon>Caldalkalibacillus</taxon>
    </lineage>
</organism>
<accession>A0ABU0CMU9</accession>
<dbReference type="RefSeq" id="WP_307334650.1">
    <property type="nucleotide sequence ID" value="NZ_JAUSUQ010000001.1"/>
</dbReference>
<dbReference type="EMBL" id="JAUSUQ010000001">
    <property type="protein sequence ID" value="MDQ0337482.1"/>
    <property type="molecule type" value="Genomic_DNA"/>
</dbReference>
<gene>
    <name evidence="1" type="ORF">J2S00_000252</name>
</gene>
<evidence type="ECO:0000313" key="2">
    <source>
        <dbReference type="Proteomes" id="UP001232445"/>
    </source>
</evidence>
<name>A0ABU0CMU9_9BACI</name>
<sequence>MYRETFGFPFPFGQYNPDDEQIKQPYDSYDIYVNKDFVGRKMLLNPNDDLSLIDDHLRENGFQHFTTELDGDHYYINVENDAEAMKMKENLNVYLQIR</sequence>
<keyword evidence="2" id="KW-1185">Reference proteome</keyword>
<reference evidence="1 2" key="1">
    <citation type="submission" date="2023-07" db="EMBL/GenBank/DDBJ databases">
        <title>Genomic Encyclopedia of Type Strains, Phase IV (KMG-IV): sequencing the most valuable type-strain genomes for metagenomic binning, comparative biology and taxonomic classification.</title>
        <authorList>
            <person name="Goeker M."/>
        </authorList>
    </citation>
    <scope>NUCLEOTIDE SEQUENCE [LARGE SCALE GENOMIC DNA]</scope>
    <source>
        <strain evidence="1 2">DSM 17740</strain>
    </source>
</reference>
<comment type="caution">
    <text evidence="1">The sequence shown here is derived from an EMBL/GenBank/DDBJ whole genome shotgun (WGS) entry which is preliminary data.</text>
</comment>
<dbReference type="Proteomes" id="UP001232445">
    <property type="component" value="Unassembled WGS sequence"/>
</dbReference>